<feature type="active site" description="Nucleophile" evidence="4">
    <location>
        <position position="417"/>
    </location>
</feature>
<feature type="binding site" evidence="4">
    <location>
        <position position="390"/>
    </location>
    <ligand>
        <name>S-adenosyl-L-methionine</name>
        <dbReference type="ChEBI" id="CHEBI:59789"/>
    </ligand>
</feature>
<keyword evidence="3 4" id="KW-0949">S-adenosyl-L-methionine</keyword>
<feature type="binding site" evidence="4">
    <location>
        <position position="321"/>
    </location>
    <ligand>
        <name>S-adenosyl-L-methionine</name>
        <dbReference type="ChEBI" id="CHEBI:59789"/>
    </ligand>
</feature>
<dbReference type="PROSITE" id="PS50926">
    <property type="entry name" value="TRAM"/>
    <property type="match status" value="1"/>
</dbReference>
<feature type="active site" evidence="5">
    <location>
        <position position="417"/>
    </location>
</feature>
<dbReference type="FunFam" id="3.40.50.150:FF:000009">
    <property type="entry name" value="23S rRNA (Uracil(1939)-C(5))-methyltransferase RlmD"/>
    <property type="match status" value="1"/>
</dbReference>
<dbReference type="InterPro" id="IPR029063">
    <property type="entry name" value="SAM-dependent_MTases_sf"/>
</dbReference>
<protein>
    <submittedName>
        <fullName evidence="7">RNA methyltransferase</fullName>
    </submittedName>
</protein>
<accession>X0PF17</accession>
<dbReference type="Gene3D" id="3.40.50.150">
    <property type="entry name" value="Vaccinia Virus protein VP39"/>
    <property type="match status" value="1"/>
</dbReference>
<dbReference type="InterPro" id="IPR030390">
    <property type="entry name" value="MeTrfase_TrmA_AS"/>
</dbReference>
<dbReference type="Proteomes" id="UP000051236">
    <property type="component" value="Unassembled WGS sequence"/>
</dbReference>
<dbReference type="GO" id="GO:0070041">
    <property type="term" value="F:rRNA (uridine-C5-)-methyltransferase activity"/>
    <property type="evidence" value="ECO:0007669"/>
    <property type="project" value="TreeGrafter"/>
</dbReference>
<dbReference type="NCBIfam" id="TIGR00479">
    <property type="entry name" value="rumA"/>
    <property type="match status" value="1"/>
</dbReference>
<feature type="domain" description="TRAM" evidence="6">
    <location>
        <begin position="9"/>
        <end position="67"/>
    </location>
</feature>
<keyword evidence="8" id="KW-1185">Reference proteome</keyword>
<feature type="binding site" evidence="4">
    <location>
        <position position="342"/>
    </location>
    <ligand>
        <name>S-adenosyl-L-methionine</name>
        <dbReference type="ChEBI" id="CHEBI:59789"/>
    </ligand>
</feature>
<evidence type="ECO:0000256" key="3">
    <source>
        <dbReference type="ARBA" id="ARBA00022691"/>
    </source>
</evidence>
<dbReference type="SUPFAM" id="SSF53335">
    <property type="entry name" value="S-adenosyl-L-methionine-dependent methyltransferases"/>
    <property type="match status" value="1"/>
</dbReference>
<reference evidence="7 8" key="1">
    <citation type="journal article" date="2015" name="Genome Announc.">
        <title>Expanding the biotechnology potential of lactobacilli through comparative genomics of 213 strains and associated genera.</title>
        <authorList>
            <person name="Sun Z."/>
            <person name="Harris H.M."/>
            <person name="McCann A."/>
            <person name="Guo C."/>
            <person name="Argimon S."/>
            <person name="Zhang W."/>
            <person name="Yang X."/>
            <person name="Jeffery I.B."/>
            <person name="Cooney J.C."/>
            <person name="Kagawa T.F."/>
            <person name="Liu W."/>
            <person name="Song Y."/>
            <person name="Salvetti E."/>
            <person name="Wrobel A."/>
            <person name="Rasinkangas P."/>
            <person name="Parkhill J."/>
            <person name="Rea M.C."/>
            <person name="O'Sullivan O."/>
            <person name="Ritari J."/>
            <person name="Douillard F.P."/>
            <person name="Paul Ross R."/>
            <person name="Yang R."/>
            <person name="Briner A.E."/>
            <person name="Felis G.E."/>
            <person name="de Vos W.M."/>
            <person name="Barrangou R."/>
            <person name="Klaenhammer T.R."/>
            <person name="Caufield P.W."/>
            <person name="Cui Y."/>
            <person name="Zhang H."/>
            <person name="O'Toole P.W."/>
        </authorList>
    </citation>
    <scope>NUCLEOTIDE SEQUENCE [LARGE SCALE GENOMIC DNA]</scope>
    <source>
        <strain evidence="7 8">DSM 18527</strain>
    </source>
</reference>
<evidence type="ECO:0000259" key="6">
    <source>
        <dbReference type="PROSITE" id="PS50926"/>
    </source>
</evidence>
<dbReference type="eggNOG" id="COG2265">
    <property type="taxonomic scope" value="Bacteria"/>
</dbReference>
<dbReference type="RefSeq" id="WP_035453509.1">
    <property type="nucleotide sequence ID" value="NZ_AZGA01000078.1"/>
</dbReference>
<dbReference type="PANTHER" id="PTHR11061:SF45">
    <property type="match status" value="1"/>
</dbReference>
<dbReference type="AlphaFoldDB" id="X0PF17"/>
<dbReference type="EMBL" id="AZGA01000078">
    <property type="protein sequence ID" value="KRM31462.1"/>
    <property type="molecule type" value="Genomic_DNA"/>
</dbReference>
<dbReference type="InterPro" id="IPR010280">
    <property type="entry name" value="U5_MeTrfase_fam"/>
</dbReference>
<comment type="caution">
    <text evidence="7">The sequence shown here is derived from an EMBL/GenBank/DDBJ whole genome shotgun (WGS) entry which is preliminary data.</text>
</comment>
<dbReference type="STRING" id="1423734.FC83_GL000758"/>
<dbReference type="InterPro" id="IPR002792">
    <property type="entry name" value="TRAM_dom"/>
</dbReference>
<dbReference type="PATRIC" id="fig|1423734.3.peg.765"/>
<gene>
    <name evidence="7" type="ORF">FC83_GL000758</name>
</gene>
<evidence type="ECO:0000256" key="2">
    <source>
        <dbReference type="ARBA" id="ARBA00022679"/>
    </source>
</evidence>
<organism evidence="7 8">
    <name type="scientific">Agrilactobacillus composti DSM 18527 = JCM 14202</name>
    <dbReference type="NCBI Taxonomy" id="1423734"/>
    <lineage>
        <taxon>Bacteria</taxon>
        <taxon>Bacillati</taxon>
        <taxon>Bacillota</taxon>
        <taxon>Bacilli</taxon>
        <taxon>Lactobacillales</taxon>
        <taxon>Lactobacillaceae</taxon>
        <taxon>Agrilactobacillus</taxon>
    </lineage>
</organism>
<keyword evidence="1 4" id="KW-0489">Methyltransferase</keyword>
<dbReference type="Gene3D" id="2.40.50.140">
    <property type="entry name" value="Nucleic acid-binding proteins"/>
    <property type="match status" value="1"/>
</dbReference>
<feature type="binding site" evidence="4">
    <location>
        <position position="292"/>
    </location>
    <ligand>
        <name>S-adenosyl-L-methionine</name>
        <dbReference type="ChEBI" id="CHEBI:59789"/>
    </ligand>
</feature>
<evidence type="ECO:0000256" key="1">
    <source>
        <dbReference type="ARBA" id="ARBA00022603"/>
    </source>
</evidence>
<dbReference type="Gene3D" id="2.40.50.1070">
    <property type="match status" value="1"/>
</dbReference>
<dbReference type="InterPro" id="IPR012340">
    <property type="entry name" value="NA-bd_OB-fold"/>
</dbReference>
<dbReference type="Pfam" id="PF05958">
    <property type="entry name" value="tRNA_U5-meth_tr"/>
    <property type="match status" value="1"/>
</dbReference>
<evidence type="ECO:0000313" key="7">
    <source>
        <dbReference type="EMBL" id="KRM31462.1"/>
    </source>
</evidence>
<evidence type="ECO:0000313" key="8">
    <source>
        <dbReference type="Proteomes" id="UP000051236"/>
    </source>
</evidence>
<dbReference type="FunFam" id="2.40.50.1070:FF:000003">
    <property type="entry name" value="23S rRNA (Uracil-5-)-methyltransferase RumA"/>
    <property type="match status" value="1"/>
</dbReference>
<dbReference type="OrthoDB" id="9804590at2"/>
<sequence length="459" mass="50936">MQSKSKNVDVTVGQKFPLTIKRLGINGEGIGYFKHKIVFVPETLPNEVITAKVIAVAPHFIRAKVQRLRTASPDRVKPVDPLYGKVGGLDLEHMNYNAQLAFKRDVVAQSLEKFKPQGYENYDLRPTIPSAPYQYRNKAQFPVALQDNHVIAGLYEEGSHHLVNVKAINTQMPVVTKIINQLKTVLEDLKTPIYNERRQNPGVRTLVVRASATTAEIQVTLVVSDPELLRDNALFAAIQTRIPAITSFFINVNPHKTSLIWGEDTTHIFGTETITEKINGKTFKLSPQAFFQLNPKQTQTLYKLATEAFDFNGSETLVDAYCGVGTLGITMADRVKTVRGMDIIPEGIEDAKANAKLNGANNCHYEVGKAEVLLTDWFKAGQRIDALVVDPPRTGLTEALAKAIARAKPKQFVYISCNPSTLARDLVALSQAYSVDYIQSIDMFPQTARCEAIVKLSLK</sequence>
<proteinExistence type="inferred from homology"/>
<dbReference type="PANTHER" id="PTHR11061">
    <property type="entry name" value="RNA M5U METHYLTRANSFERASE"/>
    <property type="match status" value="1"/>
</dbReference>
<evidence type="ECO:0000256" key="4">
    <source>
        <dbReference type="PROSITE-ProRule" id="PRU01024"/>
    </source>
</evidence>
<comment type="similarity">
    <text evidence="4">Belongs to the class I-like SAM-binding methyltransferase superfamily. RNA M5U methyltransferase family.</text>
</comment>
<name>X0PF17_9LACO</name>
<dbReference type="Pfam" id="PF01938">
    <property type="entry name" value="TRAM"/>
    <property type="match status" value="1"/>
</dbReference>
<keyword evidence="2 4" id="KW-0808">Transferase</keyword>
<dbReference type="SUPFAM" id="SSF50249">
    <property type="entry name" value="Nucleic acid-binding proteins"/>
    <property type="match status" value="1"/>
</dbReference>
<evidence type="ECO:0000256" key="5">
    <source>
        <dbReference type="PROSITE-ProRule" id="PRU10015"/>
    </source>
</evidence>
<dbReference type="GO" id="GO:0070475">
    <property type="term" value="P:rRNA base methylation"/>
    <property type="evidence" value="ECO:0007669"/>
    <property type="project" value="TreeGrafter"/>
</dbReference>
<dbReference type="PROSITE" id="PS01230">
    <property type="entry name" value="TRMA_1"/>
    <property type="match status" value="1"/>
</dbReference>
<dbReference type="PROSITE" id="PS51687">
    <property type="entry name" value="SAM_MT_RNA_M5U"/>
    <property type="match status" value="1"/>
</dbReference>